<reference evidence="3" key="1">
    <citation type="submission" date="2017-10" db="EMBL/GenBank/DDBJ databases">
        <title>Rapid genome shrinkage in a self-fertile nematode reveals novel sperm competition proteins.</title>
        <authorList>
            <person name="Yin D."/>
            <person name="Schwarz E.M."/>
            <person name="Thomas C.G."/>
            <person name="Felde R.L."/>
            <person name="Korf I.F."/>
            <person name="Cutter A.D."/>
            <person name="Schartner C.M."/>
            <person name="Ralston E.J."/>
            <person name="Meyer B.J."/>
            <person name="Haag E.S."/>
        </authorList>
    </citation>
    <scope>NUCLEOTIDE SEQUENCE [LARGE SCALE GENOMIC DNA]</scope>
    <source>
        <strain evidence="3">JU1422</strain>
    </source>
</reference>
<evidence type="ECO:0000313" key="3">
    <source>
        <dbReference type="Proteomes" id="UP000230233"/>
    </source>
</evidence>
<dbReference type="SUPFAM" id="SSF54695">
    <property type="entry name" value="POZ domain"/>
    <property type="match status" value="1"/>
</dbReference>
<keyword evidence="3" id="KW-1185">Reference proteome</keyword>
<dbReference type="Gene3D" id="3.30.710.10">
    <property type="entry name" value="Potassium Channel Kv1.1, Chain A"/>
    <property type="match status" value="1"/>
</dbReference>
<dbReference type="InterPro" id="IPR011333">
    <property type="entry name" value="SKP1/BTB/POZ_sf"/>
</dbReference>
<dbReference type="PANTHER" id="PTHR22743">
    <property type="entry name" value="MEPRIN/TRAF-LIKE MATH FAMILY-C.ELEGANS"/>
    <property type="match status" value="1"/>
</dbReference>
<dbReference type="SMART" id="SM00061">
    <property type="entry name" value="MATH"/>
    <property type="match status" value="1"/>
</dbReference>
<name>A0A2G5VNB7_9PELO</name>
<proteinExistence type="predicted"/>
<dbReference type="AlphaFoldDB" id="A0A2G5VNB7"/>
<dbReference type="Gene3D" id="2.60.210.10">
    <property type="entry name" value="Apoptosis, Tumor Necrosis Factor Receptor Associated Protein 2, Chain A"/>
    <property type="match status" value="1"/>
</dbReference>
<evidence type="ECO:0000313" key="2">
    <source>
        <dbReference type="EMBL" id="PIC53137.1"/>
    </source>
</evidence>
<dbReference type="Proteomes" id="UP000230233">
    <property type="component" value="Chromosome I"/>
</dbReference>
<dbReference type="EMBL" id="PDUG01000001">
    <property type="protein sequence ID" value="PIC53137.1"/>
    <property type="molecule type" value="Genomic_DNA"/>
</dbReference>
<protein>
    <recommendedName>
        <fullName evidence="1">BTB domain-containing protein</fullName>
    </recommendedName>
</protein>
<dbReference type="InterPro" id="IPR052664">
    <property type="entry name" value="BTB-MATH_domain_protein"/>
</dbReference>
<comment type="caution">
    <text evidence="2">The sequence shown here is derived from an EMBL/GenBank/DDBJ whole genome shotgun (WGS) entry which is preliminary data.</text>
</comment>
<dbReference type="SUPFAM" id="SSF49599">
    <property type="entry name" value="TRAF domain-like"/>
    <property type="match status" value="1"/>
</dbReference>
<gene>
    <name evidence="2" type="primary">Cni-bath-25</name>
    <name evidence="2" type="synonym">Cnig_chr_I.g2964</name>
    <name evidence="2" type="ORF">B9Z55_002964</name>
</gene>
<evidence type="ECO:0000259" key="1">
    <source>
        <dbReference type="PROSITE" id="PS50097"/>
    </source>
</evidence>
<dbReference type="Pfam" id="PF00651">
    <property type="entry name" value="BTB"/>
    <property type="match status" value="1"/>
</dbReference>
<dbReference type="InterPro" id="IPR002083">
    <property type="entry name" value="MATH/TRAF_dom"/>
</dbReference>
<dbReference type="InterPro" id="IPR008974">
    <property type="entry name" value="TRAF-like"/>
</dbReference>
<dbReference type="CDD" id="cd18186">
    <property type="entry name" value="BTB_POZ_ZBTB_KLHL-like"/>
    <property type="match status" value="1"/>
</dbReference>
<feature type="domain" description="BTB" evidence="1">
    <location>
        <begin position="125"/>
        <end position="184"/>
    </location>
</feature>
<dbReference type="CDD" id="cd00121">
    <property type="entry name" value="MATH"/>
    <property type="match status" value="1"/>
</dbReference>
<dbReference type="PANTHER" id="PTHR22743:SF165">
    <property type="entry name" value="BTB AND MATH DOMAIN CONTAINING-RELATED"/>
    <property type="match status" value="1"/>
</dbReference>
<dbReference type="PROSITE" id="PS50097">
    <property type="entry name" value="BTB"/>
    <property type="match status" value="1"/>
</dbReference>
<sequence length="278" mass="32752">MVNREKRYSPSESYFGIPWRIKIQRSGPDFAAFLCCKKTEKSENFQVYFEMKLVSVLGTEEKIKKTSFKILDLKDGNDGYGWDFMNWEDVENKFLVNGSIRMECNVELREIRRKSSRKFDDQEVSDVVLVVEEKKFYVSKLFLSFQSTYFRALFLGNFLESTKSEIRLEDVDSESFQFFLELLHGEPSITDQNIEQILRLADMFDTPTATRRCEEYLMLFPTKIPLKTKTRLAVQYHLEDLKQKCLNEVKTIADIPDILSIPLKELDFRLARSMLRKA</sequence>
<dbReference type="OrthoDB" id="5814172at2759"/>
<dbReference type="SMART" id="SM00225">
    <property type="entry name" value="BTB"/>
    <property type="match status" value="1"/>
</dbReference>
<organism evidence="2 3">
    <name type="scientific">Caenorhabditis nigoni</name>
    <dbReference type="NCBI Taxonomy" id="1611254"/>
    <lineage>
        <taxon>Eukaryota</taxon>
        <taxon>Metazoa</taxon>
        <taxon>Ecdysozoa</taxon>
        <taxon>Nematoda</taxon>
        <taxon>Chromadorea</taxon>
        <taxon>Rhabditida</taxon>
        <taxon>Rhabditina</taxon>
        <taxon>Rhabditomorpha</taxon>
        <taxon>Rhabditoidea</taxon>
        <taxon>Rhabditidae</taxon>
        <taxon>Peloderinae</taxon>
        <taxon>Caenorhabditis</taxon>
    </lineage>
</organism>
<dbReference type="InterPro" id="IPR000210">
    <property type="entry name" value="BTB/POZ_dom"/>
</dbReference>
<accession>A0A2G5VNB7</accession>
<dbReference type="Pfam" id="PF00917">
    <property type="entry name" value="MATH"/>
    <property type="match status" value="1"/>
</dbReference>